<reference evidence="3" key="1">
    <citation type="submission" date="2021-01" db="EMBL/GenBank/DDBJ databases">
        <authorList>
            <person name="Corre E."/>
            <person name="Pelletier E."/>
            <person name="Niang G."/>
            <person name="Scheremetjew M."/>
            <person name="Finn R."/>
            <person name="Kale V."/>
            <person name="Holt S."/>
            <person name="Cochrane G."/>
            <person name="Meng A."/>
            <person name="Brown T."/>
            <person name="Cohen L."/>
        </authorList>
    </citation>
    <scope>NUCLEOTIDE SEQUENCE</scope>
    <source>
        <strain evidence="3">CCMP3105</strain>
    </source>
</reference>
<proteinExistence type="predicted"/>
<protein>
    <submittedName>
        <fullName evidence="3">Uncharacterized protein</fullName>
    </submittedName>
</protein>
<feature type="compositionally biased region" description="Low complexity" evidence="2">
    <location>
        <begin position="522"/>
        <end position="552"/>
    </location>
</feature>
<accession>A0A7S4UR82</accession>
<organism evidence="3">
    <name type="scientific">Alexandrium monilatum</name>
    <dbReference type="NCBI Taxonomy" id="311494"/>
    <lineage>
        <taxon>Eukaryota</taxon>
        <taxon>Sar</taxon>
        <taxon>Alveolata</taxon>
        <taxon>Dinophyceae</taxon>
        <taxon>Gonyaulacales</taxon>
        <taxon>Pyrocystaceae</taxon>
        <taxon>Alexandrium</taxon>
    </lineage>
</organism>
<feature type="compositionally biased region" description="Low complexity" evidence="2">
    <location>
        <begin position="722"/>
        <end position="735"/>
    </location>
</feature>
<feature type="compositionally biased region" description="Low complexity" evidence="2">
    <location>
        <begin position="759"/>
        <end position="770"/>
    </location>
</feature>
<keyword evidence="1" id="KW-0175">Coiled coil</keyword>
<gene>
    <name evidence="3" type="ORF">AMON00008_LOCUS29009</name>
</gene>
<feature type="compositionally biased region" description="Polar residues" evidence="2">
    <location>
        <begin position="670"/>
        <end position="682"/>
    </location>
</feature>
<feature type="coiled-coil region" evidence="1">
    <location>
        <begin position="781"/>
        <end position="823"/>
    </location>
</feature>
<feature type="region of interest" description="Disordered" evidence="2">
    <location>
        <begin position="847"/>
        <end position="953"/>
    </location>
</feature>
<dbReference type="EMBL" id="HBNR01041777">
    <property type="protein sequence ID" value="CAE4600979.1"/>
    <property type="molecule type" value="Transcribed_RNA"/>
</dbReference>
<evidence type="ECO:0000256" key="1">
    <source>
        <dbReference type="SAM" id="Coils"/>
    </source>
</evidence>
<feature type="region of interest" description="Disordered" evidence="2">
    <location>
        <begin position="510"/>
        <end position="685"/>
    </location>
</feature>
<feature type="compositionally biased region" description="Low complexity" evidence="2">
    <location>
        <begin position="857"/>
        <end position="871"/>
    </location>
</feature>
<dbReference type="AlphaFoldDB" id="A0A7S4UR82"/>
<evidence type="ECO:0000313" key="3">
    <source>
        <dbReference type="EMBL" id="CAE4600979.1"/>
    </source>
</evidence>
<name>A0A7S4UR82_9DINO</name>
<feature type="region of interest" description="Disordered" evidence="2">
    <location>
        <begin position="700"/>
        <end position="774"/>
    </location>
</feature>
<evidence type="ECO:0000256" key="2">
    <source>
        <dbReference type="SAM" id="MobiDB-lite"/>
    </source>
</evidence>
<sequence length="953" mass="98439">MATSGGGCSGSPAEGLPEDERGLVCLIDRGLRDVEERLFRHVQESLGQLAQRADAERETLAMALTEVQIELASQHDGSQGLFAELRRDLGAVEEAVYSKCRELSGQLATVHEEQAQSVEQARVVVEGAEGSLRGQLKQFIDQLRGEMVEAAAAGRGTEASPCSSPSLSDDRSAELRALLDEERSLREAEGAAFLARLEALEASSAGVDAAAAEERMAAEAQLTALCARLEAISREVTSRAPTTAPTGAASAASGLGEAEAQALLARLEAEVRALLARQEAVEALCRDSTAGPTAGAFAALRDRFEAMERQVASLAAATPRPASAAATGQREAGAGGMPLTAEKALAAKLSALERDQGVGAATSALSCGLARCIGEFDAELRVELKERIDGLREEFQAEGQTEALLKQLSADMEGSMQARLKQVDLEFEAKLNQAARDTEAKINQAAIDTEAKIRQTKLDIEANIGNKDGDAEASADLGQRVAALEGEARRTSYLITRCIGELSGSRICGSDSAGGKDMPRNSAETATTASTPTAVPGSASPASAQTAPPLSSEDLGASGGRSAATAGPHGREGASLQVKQIGDAGAEEGHGWEAPAAPSQRLAAEVPGAGTPGRPTAARGLSASASCHSMGLQASPLPDSPHRRVGVASIGTLPPGSYPGAGSPTPDTPVDTTRGSVSSSDTMPVKQVQARGLYGEARAALDEASQAHGQQEEASGSRRRVVVVPVSTTGRSVSPELRRTGAARAHQRPGPTPVQATLASAASSDVSSSAGGFEAISSEERQRYLAEITSLRRENSSLREEVIDSREQALRQLRSNAERALRQQAGPGGAEAEGPVVAAALTPGVPAPSPALRAGFQRSVSPLPPSSRVQVMPQVTSRTATPAWPVVVAPGSPLPREAMTSRSSASPGPRRPGATVSRMASAGAWEADPATTARISSTGMSPGLEGRQLRPTR</sequence>
<feature type="coiled-coil region" evidence="1">
    <location>
        <begin position="215"/>
        <end position="317"/>
    </location>
</feature>
<feature type="compositionally biased region" description="Low complexity" evidence="2">
    <location>
        <begin position="901"/>
        <end position="914"/>
    </location>
</feature>